<comment type="caution">
    <text evidence="7">The sequence shown here is derived from an EMBL/GenBank/DDBJ whole genome shotgun (WGS) entry which is preliminary data.</text>
</comment>
<evidence type="ECO:0000256" key="4">
    <source>
        <dbReference type="ARBA" id="ARBA00022989"/>
    </source>
</evidence>
<dbReference type="InterPro" id="IPR031975">
    <property type="entry name" value="Pilin_GH"/>
</dbReference>
<evidence type="ECO:0000256" key="6">
    <source>
        <dbReference type="SAM" id="Phobius"/>
    </source>
</evidence>
<reference evidence="7" key="1">
    <citation type="submission" date="2016-10" db="EMBL/GenBank/DDBJ databases">
        <title>CRISPR-Cas defence system in Roseofilum reptotaenium: evidence of a bacteriophage-cyanobacterium arms race in the coral black band disease.</title>
        <authorList>
            <person name="Buerger P."/>
            <person name="Wood-Charlson E.M."/>
            <person name="Weynberg K.D."/>
            <person name="Willis B."/>
            <person name="Van Oppen M.J."/>
        </authorList>
    </citation>
    <scope>NUCLEOTIDE SEQUENCE [LARGE SCALE GENOMIC DNA]</scope>
    <source>
        <strain evidence="7">AO1-A</strain>
    </source>
</reference>
<keyword evidence="3 6" id="KW-0812">Transmembrane</keyword>
<feature type="transmembrane region" description="Helical" evidence="6">
    <location>
        <begin position="21"/>
        <end position="46"/>
    </location>
</feature>
<dbReference type="InterPro" id="IPR012902">
    <property type="entry name" value="N_methyl_site"/>
</dbReference>
<evidence type="ECO:0000256" key="2">
    <source>
        <dbReference type="ARBA" id="ARBA00022481"/>
    </source>
</evidence>
<evidence type="ECO:0000256" key="1">
    <source>
        <dbReference type="ARBA" id="ARBA00004167"/>
    </source>
</evidence>
<dbReference type="Pfam" id="PF16734">
    <property type="entry name" value="Pilin_GH"/>
    <property type="match status" value="1"/>
</dbReference>
<evidence type="ECO:0000256" key="3">
    <source>
        <dbReference type="ARBA" id="ARBA00022692"/>
    </source>
</evidence>
<evidence type="ECO:0000313" key="8">
    <source>
        <dbReference type="Proteomes" id="UP000183940"/>
    </source>
</evidence>
<proteinExistence type="predicted"/>
<dbReference type="PANTHER" id="PTHR30093">
    <property type="entry name" value="GENERAL SECRETION PATHWAY PROTEIN G"/>
    <property type="match status" value="1"/>
</dbReference>
<dbReference type="PROSITE" id="PS00409">
    <property type="entry name" value="PROKAR_NTER_METHYL"/>
    <property type="match status" value="1"/>
</dbReference>
<dbReference type="Pfam" id="PF07963">
    <property type="entry name" value="N_methyl"/>
    <property type="match status" value="1"/>
</dbReference>
<comment type="subcellular location">
    <subcellularLocation>
        <location evidence="1">Membrane</location>
        <topology evidence="1">Single-pass membrane protein</topology>
    </subcellularLocation>
</comment>
<evidence type="ECO:0000256" key="5">
    <source>
        <dbReference type="ARBA" id="ARBA00023136"/>
    </source>
</evidence>
<keyword evidence="8" id="KW-1185">Reference proteome</keyword>
<dbReference type="GO" id="GO:0016020">
    <property type="term" value="C:membrane"/>
    <property type="evidence" value="ECO:0007669"/>
    <property type="project" value="UniProtKB-SubCell"/>
</dbReference>
<gene>
    <name evidence="7" type="ORF">BI308_05785</name>
</gene>
<name>A0A1L9QV92_9CYAN</name>
<dbReference type="Proteomes" id="UP000183940">
    <property type="component" value="Unassembled WGS sequence"/>
</dbReference>
<dbReference type="AlphaFoldDB" id="A0A1L9QV92"/>
<dbReference type="SUPFAM" id="SSF54523">
    <property type="entry name" value="Pili subunits"/>
    <property type="match status" value="1"/>
</dbReference>
<keyword evidence="4 6" id="KW-1133">Transmembrane helix</keyword>
<keyword evidence="2" id="KW-0488">Methylation</keyword>
<dbReference type="InterPro" id="IPR045584">
    <property type="entry name" value="Pilin-like"/>
</dbReference>
<dbReference type="Gene3D" id="3.30.700.10">
    <property type="entry name" value="Glycoprotein, Type 4 Pilin"/>
    <property type="match status" value="1"/>
</dbReference>
<sequence length="194" mass="20889">MKTEFRTKFLSHLISKKEDEGFTLIELLVVIIIIGILSAIALPSFLNQANKAKQSEAKQYTGSMNRQQQAYFLEKDIFTTTLTSLGLGIQSETENYRYAISGPTSGQPINQDPAKGTGVNNYGWSDSNTLKSYLGSVQTGEGGTAGNLEATTLAKLFESDSAGVAENTLPSAKWSQSTGVNATGPYAPTDWTAF</sequence>
<organism evidence="7 8">
    <name type="scientific">Roseofilum reptotaenium AO1-A</name>
    <dbReference type="NCBI Taxonomy" id="1925591"/>
    <lineage>
        <taxon>Bacteria</taxon>
        <taxon>Bacillati</taxon>
        <taxon>Cyanobacteriota</taxon>
        <taxon>Cyanophyceae</taxon>
        <taxon>Desertifilales</taxon>
        <taxon>Desertifilaceae</taxon>
        <taxon>Roseofilum</taxon>
    </lineage>
</organism>
<accession>A0A1L9QV92</accession>
<protein>
    <recommendedName>
        <fullName evidence="9">Prepilin-type N-terminal cleavage/methylation domain-containing protein</fullName>
    </recommendedName>
</protein>
<evidence type="ECO:0008006" key="9">
    <source>
        <dbReference type="Google" id="ProtNLM"/>
    </source>
</evidence>
<dbReference type="PANTHER" id="PTHR30093:SF44">
    <property type="entry name" value="TYPE II SECRETION SYSTEM CORE PROTEIN G"/>
    <property type="match status" value="1"/>
</dbReference>
<evidence type="ECO:0000313" key="7">
    <source>
        <dbReference type="EMBL" id="OJJ26600.1"/>
    </source>
</evidence>
<dbReference type="EMBL" id="MLAW01000006">
    <property type="protein sequence ID" value="OJJ26600.1"/>
    <property type="molecule type" value="Genomic_DNA"/>
</dbReference>
<keyword evidence="5 6" id="KW-0472">Membrane</keyword>
<dbReference type="STRING" id="1925591.BI308_05785"/>
<dbReference type="NCBIfam" id="TIGR02532">
    <property type="entry name" value="IV_pilin_GFxxxE"/>
    <property type="match status" value="1"/>
</dbReference>